<dbReference type="AlphaFoldDB" id="A0A0E0KWE7"/>
<sequence length="193" mass="21017">MCASTRTPATALQLFAIAWPTSAASSGRSTTSGLPPLTSSSLSITNAPSARTTSRNSCRLGAYTGMLKLSLFSLSTTPSRTRSSHASWKCVPKRRPAPPWSAGSAELRPRQARNMAPPRFISRARDRRKRARSAWNWRLYAAATASVARWTNTRPPLYATDVLSLTSSGTCESQCRENVEVNTSMDSPGKRRP</sequence>
<feature type="region of interest" description="Disordered" evidence="1">
    <location>
        <begin position="25"/>
        <end position="55"/>
    </location>
</feature>
<feature type="chain" id="PRO_5002365797" description="Secreted protein" evidence="2">
    <location>
        <begin position="24"/>
        <end position="193"/>
    </location>
</feature>
<keyword evidence="4" id="KW-1185">Reference proteome</keyword>
<feature type="signal peptide" evidence="2">
    <location>
        <begin position="1"/>
        <end position="23"/>
    </location>
</feature>
<feature type="compositionally biased region" description="Low complexity" evidence="1">
    <location>
        <begin position="25"/>
        <end position="43"/>
    </location>
</feature>
<dbReference type="Gramene" id="OPUNC04G26150.1">
    <property type="protein sequence ID" value="OPUNC04G26150.1"/>
    <property type="gene ID" value="OPUNC04G26150"/>
</dbReference>
<keyword evidence="2" id="KW-0732">Signal</keyword>
<proteinExistence type="predicted"/>
<evidence type="ECO:0000313" key="3">
    <source>
        <dbReference type="EnsemblPlants" id="OPUNC04G26150.1"/>
    </source>
</evidence>
<dbReference type="EnsemblPlants" id="OPUNC04G26150.1">
    <property type="protein sequence ID" value="OPUNC04G26150.1"/>
    <property type="gene ID" value="OPUNC04G26150"/>
</dbReference>
<evidence type="ECO:0008006" key="5">
    <source>
        <dbReference type="Google" id="ProtNLM"/>
    </source>
</evidence>
<accession>A0A0E0KWE7</accession>
<organism evidence="3">
    <name type="scientific">Oryza punctata</name>
    <name type="common">Red rice</name>
    <dbReference type="NCBI Taxonomy" id="4537"/>
    <lineage>
        <taxon>Eukaryota</taxon>
        <taxon>Viridiplantae</taxon>
        <taxon>Streptophyta</taxon>
        <taxon>Embryophyta</taxon>
        <taxon>Tracheophyta</taxon>
        <taxon>Spermatophyta</taxon>
        <taxon>Magnoliopsida</taxon>
        <taxon>Liliopsida</taxon>
        <taxon>Poales</taxon>
        <taxon>Poaceae</taxon>
        <taxon>BOP clade</taxon>
        <taxon>Oryzoideae</taxon>
        <taxon>Oryzeae</taxon>
        <taxon>Oryzinae</taxon>
        <taxon>Oryza</taxon>
    </lineage>
</organism>
<dbReference type="Proteomes" id="UP000026962">
    <property type="component" value="Chromosome 4"/>
</dbReference>
<dbReference type="HOGENOM" id="CLU_1410872_0_0_1"/>
<evidence type="ECO:0000256" key="2">
    <source>
        <dbReference type="SAM" id="SignalP"/>
    </source>
</evidence>
<name>A0A0E0KWE7_ORYPU</name>
<feature type="compositionally biased region" description="Polar residues" evidence="1">
    <location>
        <begin position="44"/>
        <end position="55"/>
    </location>
</feature>
<evidence type="ECO:0000313" key="4">
    <source>
        <dbReference type="Proteomes" id="UP000026962"/>
    </source>
</evidence>
<feature type="region of interest" description="Disordered" evidence="1">
    <location>
        <begin position="83"/>
        <end position="111"/>
    </location>
</feature>
<reference evidence="3" key="2">
    <citation type="submission" date="2018-05" db="EMBL/GenBank/DDBJ databases">
        <title>OpunRS2 (Oryza punctata Reference Sequence Version 2).</title>
        <authorList>
            <person name="Zhang J."/>
            <person name="Kudrna D."/>
            <person name="Lee S."/>
            <person name="Talag J."/>
            <person name="Welchert J."/>
            <person name="Wing R.A."/>
        </authorList>
    </citation>
    <scope>NUCLEOTIDE SEQUENCE [LARGE SCALE GENOMIC DNA]</scope>
</reference>
<evidence type="ECO:0000256" key="1">
    <source>
        <dbReference type="SAM" id="MobiDB-lite"/>
    </source>
</evidence>
<protein>
    <recommendedName>
        <fullName evidence="5">Secreted protein</fullName>
    </recommendedName>
</protein>
<reference evidence="3" key="1">
    <citation type="submission" date="2015-04" db="UniProtKB">
        <authorList>
            <consortium name="EnsemblPlants"/>
        </authorList>
    </citation>
    <scope>IDENTIFICATION</scope>
</reference>